<proteinExistence type="predicted"/>
<evidence type="ECO:0000313" key="1">
    <source>
        <dbReference type="EMBL" id="DAF44694.1"/>
    </source>
</evidence>
<reference evidence="1" key="1">
    <citation type="journal article" date="2021" name="Proc. Natl. Acad. Sci. U.S.A.">
        <title>A Catalog of Tens of Thousands of Viruses from Human Metagenomes Reveals Hidden Associations with Chronic Diseases.</title>
        <authorList>
            <person name="Tisza M.J."/>
            <person name="Buck C.B."/>
        </authorList>
    </citation>
    <scope>NUCLEOTIDE SEQUENCE</scope>
    <source>
        <strain evidence="1">Ct8Lf7</strain>
    </source>
</reference>
<organism evidence="1">
    <name type="scientific">Podoviridae sp. ct8Lf7</name>
    <dbReference type="NCBI Taxonomy" id="2827723"/>
    <lineage>
        <taxon>Viruses</taxon>
        <taxon>Duplodnaviria</taxon>
        <taxon>Heunggongvirae</taxon>
        <taxon>Uroviricota</taxon>
        <taxon>Caudoviricetes</taxon>
    </lineage>
</organism>
<name>A0A8S5S118_9CAUD</name>
<protein>
    <submittedName>
        <fullName evidence="1">Uncharacterized protein</fullName>
    </submittedName>
</protein>
<accession>A0A8S5S118</accession>
<sequence length="51" mass="5516">MATFFSLSGPDDANILFSSFSIEYYSPSTTINLFPLGSGKVLLASTIYSDE</sequence>
<dbReference type="EMBL" id="BK032511">
    <property type="protein sequence ID" value="DAF44694.1"/>
    <property type="molecule type" value="Genomic_DNA"/>
</dbReference>